<reference evidence="7 8" key="1">
    <citation type="submission" date="2020-08" db="EMBL/GenBank/DDBJ databases">
        <authorList>
            <person name="Koutsovoulos G."/>
            <person name="Danchin GJ E."/>
        </authorList>
    </citation>
    <scope>NUCLEOTIDE SEQUENCE [LARGE SCALE GENOMIC DNA]</scope>
</reference>
<evidence type="ECO:0000256" key="4">
    <source>
        <dbReference type="ARBA" id="ARBA00023136"/>
    </source>
</evidence>
<organism evidence="7 8">
    <name type="scientific">Meloidogyne enterolobii</name>
    <name type="common">Root-knot nematode worm</name>
    <name type="synonym">Meloidogyne mayaguensis</name>
    <dbReference type="NCBI Taxonomy" id="390850"/>
    <lineage>
        <taxon>Eukaryota</taxon>
        <taxon>Metazoa</taxon>
        <taxon>Ecdysozoa</taxon>
        <taxon>Nematoda</taxon>
        <taxon>Chromadorea</taxon>
        <taxon>Rhabditida</taxon>
        <taxon>Tylenchina</taxon>
        <taxon>Tylenchomorpha</taxon>
        <taxon>Tylenchoidea</taxon>
        <taxon>Meloidogynidae</taxon>
        <taxon>Meloidogyninae</taxon>
        <taxon>Meloidogyne</taxon>
    </lineage>
</organism>
<dbReference type="CDD" id="cd00637">
    <property type="entry name" value="7tm_classA_rhodopsin-like"/>
    <property type="match status" value="1"/>
</dbReference>
<dbReference type="InterPro" id="IPR000276">
    <property type="entry name" value="GPCR_Rhodpsn"/>
</dbReference>
<dbReference type="PANTHER" id="PTHR23360">
    <property type="entry name" value="G-PROTEIN COUPLED RECEPTORS FAMILY 1 PROFILE DOMAIN-CONTAINING PROTEIN-RELATED"/>
    <property type="match status" value="1"/>
</dbReference>
<comment type="caution">
    <text evidence="7">The sequence shown here is derived from an EMBL/GenBank/DDBJ whole genome shotgun (WGS) entry which is preliminary data.</text>
</comment>
<evidence type="ECO:0000256" key="1">
    <source>
        <dbReference type="ARBA" id="ARBA00004370"/>
    </source>
</evidence>
<proteinExistence type="predicted"/>
<dbReference type="OrthoDB" id="5820127at2759"/>
<feature type="transmembrane region" description="Helical" evidence="5">
    <location>
        <begin position="12"/>
        <end position="34"/>
    </location>
</feature>
<dbReference type="GO" id="GO:0016020">
    <property type="term" value="C:membrane"/>
    <property type="evidence" value="ECO:0007669"/>
    <property type="project" value="UniProtKB-SubCell"/>
</dbReference>
<feature type="transmembrane region" description="Helical" evidence="5">
    <location>
        <begin position="62"/>
        <end position="83"/>
    </location>
</feature>
<evidence type="ECO:0000256" key="2">
    <source>
        <dbReference type="ARBA" id="ARBA00022692"/>
    </source>
</evidence>
<gene>
    <name evidence="7" type="ORF">MENT_LOCUS44200</name>
</gene>
<dbReference type="Pfam" id="PF10320">
    <property type="entry name" value="7TM_GPCR_Srsx"/>
    <property type="match status" value="1"/>
</dbReference>
<sequence>MTENYFHDLIIILFQLVISIIGIIFNLTVVWVTYKYKKLQTSYGLLLSINCLSDAIKESGTFLPTILIIINTQIPAIYCSLATSWQNILFAINATFNMLFISIDRIISLIWPVFYHFVLKKGAVKYVFALNTFSLTFCLIIMFLGINNILKDPDIKVYCNLPVKVGGNLLNSSYWMAISITLVIVINYIIIGIIIKFKKNIDSNSQHSQTKRIYKSLIIIILVIFFLYFVGVFGSQMIIPLLTNDLEMELLYYQLFAQLVYISGAINAPVLYFCSSEYRDALNKEFPWIVKFFQKMPAIYPGTNISTNVQIVKPVNLQQNQLVNRNVN</sequence>
<dbReference type="InterPro" id="IPR017452">
    <property type="entry name" value="GPCR_Rhodpsn_7TM"/>
</dbReference>
<dbReference type="SMART" id="SM01381">
    <property type="entry name" value="7TM_GPCR_Srsx"/>
    <property type="match status" value="1"/>
</dbReference>
<dbReference type="AlphaFoldDB" id="A0A6V7WWK2"/>
<dbReference type="InterPro" id="IPR047130">
    <property type="entry name" value="7TM_GPCR_Srsx_nematod"/>
</dbReference>
<dbReference type="PRINTS" id="PR00237">
    <property type="entry name" value="GPCRRHODOPSN"/>
</dbReference>
<name>A0A6V7WWK2_MELEN</name>
<keyword evidence="4 5" id="KW-0472">Membrane</keyword>
<dbReference type="GO" id="GO:0004930">
    <property type="term" value="F:G protein-coupled receptor activity"/>
    <property type="evidence" value="ECO:0007669"/>
    <property type="project" value="InterPro"/>
</dbReference>
<dbReference type="Proteomes" id="UP000580250">
    <property type="component" value="Unassembled WGS sequence"/>
</dbReference>
<accession>A0A6V7WWK2</accession>
<keyword evidence="2 5" id="KW-0812">Transmembrane</keyword>
<feature type="transmembrane region" description="Helical" evidence="5">
    <location>
        <begin position="126"/>
        <end position="146"/>
    </location>
</feature>
<feature type="transmembrane region" description="Helical" evidence="5">
    <location>
        <begin position="216"/>
        <end position="239"/>
    </location>
</feature>
<feature type="domain" description="G-protein coupled receptors family 1 profile" evidence="6">
    <location>
        <begin position="25"/>
        <end position="272"/>
    </location>
</feature>
<feature type="transmembrane region" description="Helical" evidence="5">
    <location>
        <begin position="174"/>
        <end position="195"/>
    </location>
</feature>
<feature type="transmembrane region" description="Helical" evidence="5">
    <location>
        <begin position="89"/>
        <end position="114"/>
    </location>
</feature>
<evidence type="ECO:0000259" key="6">
    <source>
        <dbReference type="PROSITE" id="PS50262"/>
    </source>
</evidence>
<dbReference type="EMBL" id="CAJEWN010000875">
    <property type="protein sequence ID" value="CAD2191372.1"/>
    <property type="molecule type" value="Genomic_DNA"/>
</dbReference>
<comment type="subcellular location">
    <subcellularLocation>
        <location evidence="1">Membrane</location>
    </subcellularLocation>
</comment>
<evidence type="ECO:0000313" key="8">
    <source>
        <dbReference type="Proteomes" id="UP000580250"/>
    </source>
</evidence>
<keyword evidence="3 5" id="KW-1133">Transmembrane helix</keyword>
<dbReference type="InterPro" id="IPR019424">
    <property type="entry name" value="7TM_GPCR_Srsx"/>
</dbReference>
<feature type="transmembrane region" description="Helical" evidence="5">
    <location>
        <begin position="251"/>
        <end position="274"/>
    </location>
</feature>
<evidence type="ECO:0000256" key="3">
    <source>
        <dbReference type="ARBA" id="ARBA00022989"/>
    </source>
</evidence>
<evidence type="ECO:0000256" key="5">
    <source>
        <dbReference type="SAM" id="Phobius"/>
    </source>
</evidence>
<dbReference type="SUPFAM" id="SSF81321">
    <property type="entry name" value="Family A G protein-coupled receptor-like"/>
    <property type="match status" value="1"/>
</dbReference>
<dbReference type="Gene3D" id="1.20.1070.10">
    <property type="entry name" value="Rhodopsin 7-helix transmembrane proteins"/>
    <property type="match status" value="1"/>
</dbReference>
<evidence type="ECO:0000313" key="7">
    <source>
        <dbReference type="EMBL" id="CAD2191372.1"/>
    </source>
</evidence>
<dbReference type="PROSITE" id="PS50262">
    <property type="entry name" value="G_PROTEIN_RECEP_F1_2"/>
    <property type="match status" value="1"/>
</dbReference>
<protein>
    <recommendedName>
        <fullName evidence="6">G-protein coupled receptors family 1 profile domain-containing protein</fullName>
    </recommendedName>
</protein>